<evidence type="ECO:0000313" key="3">
    <source>
        <dbReference type="Proteomes" id="UP001632038"/>
    </source>
</evidence>
<comment type="caution">
    <text evidence="2">The sequence shown here is derived from an EMBL/GenBank/DDBJ whole genome shotgun (WGS) entry which is preliminary data.</text>
</comment>
<dbReference type="EMBL" id="JAVIJP010000033">
    <property type="protein sequence ID" value="KAL3629859.1"/>
    <property type="molecule type" value="Genomic_DNA"/>
</dbReference>
<dbReference type="AlphaFoldDB" id="A0ABD3CKQ2"/>
<sequence length="123" mass="12208">MFINEAFRDGANSGGDSGDIPDNTSIGGSPMGSFGGFPDTTSAGGSAVRGFGGLNDTVSRGGSPLGSFGGASHSTSVGAIRRGGGAINIPTRSLSVRGAVLWYESSKGTSFKFSQSAPPNSQD</sequence>
<reference evidence="3" key="1">
    <citation type="journal article" date="2024" name="IScience">
        <title>Strigolactones Initiate the Formation of Haustorium-like Structures in Castilleja.</title>
        <authorList>
            <person name="Buerger M."/>
            <person name="Peterson D."/>
            <person name="Chory J."/>
        </authorList>
    </citation>
    <scope>NUCLEOTIDE SEQUENCE [LARGE SCALE GENOMIC DNA]</scope>
</reference>
<protein>
    <submittedName>
        <fullName evidence="2">Uncharacterized protein</fullName>
    </submittedName>
</protein>
<name>A0ABD3CKQ2_9LAMI</name>
<feature type="region of interest" description="Disordered" evidence="1">
    <location>
        <begin position="8"/>
        <end position="86"/>
    </location>
</feature>
<evidence type="ECO:0000313" key="2">
    <source>
        <dbReference type="EMBL" id="KAL3629859.1"/>
    </source>
</evidence>
<keyword evidence="3" id="KW-1185">Reference proteome</keyword>
<organism evidence="2 3">
    <name type="scientific">Castilleja foliolosa</name>
    <dbReference type="NCBI Taxonomy" id="1961234"/>
    <lineage>
        <taxon>Eukaryota</taxon>
        <taxon>Viridiplantae</taxon>
        <taxon>Streptophyta</taxon>
        <taxon>Embryophyta</taxon>
        <taxon>Tracheophyta</taxon>
        <taxon>Spermatophyta</taxon>
        <taxon>Magnoliopsida</taxon>
        <taxon>eudicotyledons</taxon>
        <taxon>Gunneridae</taxon>
        <taxon>Pentapetalae</taxon>
        <taxon>asterids</taxon>
        <taxon>lamiids</taxon>
        <taxon>Lamiales</taxon>
        <taxon>Orobanchaceae</taxon>
        <taxon>Pedicularideae</taxon>
        <taxon>Castillejinae</taxon>
        <taxon>Castilleja</taxon>
    </lineage>
</organism>
<proteinExistence type="predicted"/>
<evidence type="ECO:0000256" key="1">
    <source>
        <dbReference type="SAM" id="MobiDB-lite"/>
    </source>
</evidence>
<gene>
    <name evidence="2" type="ORF">CASFOL_026171</name>
</gene>
<dbReference type="Proteomes" id="UP001632038">
    <property type="component" value="Unassembled WGS sequence"/>
</dbReference>
<accession>A0ABD3CKQ2</accession>